<dbReference type="EnsemblPlants" id="evm.model.08.794">
    <property type="protein sequence ID" value="cds.evm.model.08.794"/>
    <property type="gene ID" value="evm.TU.08.794"/>
</dbReference>
<dbReference type="InterPro" id="IPR003653">
    <property type="entry name" value="Peptidase_C48_C"/>
</dbReference>
<dbReference type="GO" id="GO:0006508">
    <property type="term" value="P:proteolysis"/>
    <property type="evidence" value="ECO:0007669"/>
    <property type="project" value="UniProtKB-KW"/>
</dbReference>
<dbReference type="EMBL" id="UZAU01000693">
    <property type="status" value="NOT_ANNOTATED_CDS"/>
    <property type="molecule type" value="Genomic_DNA"/>
</dbReference>
<dbReference type="Pfam" id="PF02902">
    <property type="entry name" value="Peptidase_C48"/>
    <property type="match status" value="1"/>
</dbReference>
<keyword evidence="1" id="KW-0645">Protease</keyword>
<feature type="compositionally biased region" description="Acidic residues" evidence="3">
    <location>
        <begin position="20"/>
        <end position="37"/>
    </location>
</feature>
<feature type="region of interest" description="Disordered" evidence="3">
    <location>
        <begin position="1"/>
        <end position="90"/>
    </location>
</feature>
<dbReference type="GO" id="GO:0008234">
    <property type="term" value="F:cysteine-type peptidase activity"/>
    <property type="evidence" value="ECO:0007669"/>
    <property type="project" value="InterPro"/>
</dbReference>
<protein>
    <recommendedName>
        <fullName evidence="4">Ubiquitin-like protease family profile domain-containing protein</fullName>
    </recommendedName>
</protein>
<keyword evidence="6" id="KW-1185">Reference proteome</keyword>
<evidence type="ECO:0000256" key="1">
    <source>
        <dbReference type="ARBA" id="ARBA00022670"/>
    </source>
</evidence>
<dbReference type="Gramene" id="evm.model.08.794">
    <property type="protein sequence ID" value="cds.evm.model.08.794"/>
    <property type="gene ID" value="evm.TU.08.794"/>
</dbReference>
<evidence type="ECO:0000259" key="4">
    <source>
        <dbReference type="Pfam" id="PF02902"/>
    </source>
</evidence>
<name>A0A803QCD9_CANSA</name>
<evidence type="ECO:0000256" key="3">
    <source>
        <dbReference type="SAM" id="MobiDB-lite"/>
    </source>
</evidence>
<dbReference type="Proteomes" id="UP000596661">
    <property type="component" value="Chromosome 8"/>
</dbReference>
<feature type="domain" description="Ubiquitin-like protease family profile" evidence="4">
    <location>
        <begin position="377"/>
        <end position="475"/>
    </location>
</feature>
<reference evidence="5" key="2">
    <citation type="submission" date="2021-03" db="UniProtKB">
        <authorList>
            <consortium name="EnsemblPlants"/>
        </authorList>
    </citation>
    <scope>IDENTIFICATION</scope>
</reference>
<proteinExistence type="predicted"/>
<evidence type="ECO:0000313" key="6">
    <source>
        <dbReference type="Proteomes" id="UP000596661"/>
    </source>
</evidence>
<accession>A0A803QCD9</accession>
<sequence length="481" mass="55392">MRSFEEQSETNREEKSESSGQEETELDGEEQEESDGEEQAKLDGEEQAESNGDEQVESYGEEQEESDGEEQLEPSSVSRDKTHARTTWKCKKSPSYSGVVKALDDSKDIKSILSPIKWEKKIPHMQCFIRISESMSNNLIDILTAVLESGGTINWTDDTDRHERCGNVDVRNEEQHVVTNEEQPSGQATKVGNTIHVQPMSETTRDYLRVVTPGYSPIHMSTPSTMYGPEARQSEKVDWCIVKAYIDQQFSLMRLEISLMRSEILLLPSKIITSLQQQNIHVEGQLSPHCERQHTHVEEEHSPHSKRQHTHVEEQYTPYYEEQPLQDDVEGESHLVVRENPKRVPKRSHYLEPPYTDPFHYTKARRVKADIRTLELVYGCSIGATTSKEVDDLMLPLQTMIPIMLRESLQFQEITQCLSNPWTYKRLLDVPQNSMGDCAVYTIKFIEFDMAGLSFESLSDDRMAFYIRKMAVDIFCQQWDP</sequence>
<reference evidence="5" key="1">
    <citation type="submission" date="2018-11" db="EMBL/GenBank/DDBJ databases">
        <authorList>
            <person name="Grassa J C."/>
        </authorList>
    </citation>
    <scope>NUCLEOTIDE SEQUENCE [LARGE SCALE GENOMIC DNA]</scope>
</reference>
<feature type="compositionally biased region" description="Basic and acidic residues" evidence="3">
    <location>
        <begin position="291"/>
        <end position="303"/>
    </location>
</feature>
<evidence type="ECO:0000313" key="5">
    <source>
        <dbReference type="EnsemblPlants" id="cds.evm.model.08.794"/>
    </source>
</evidence>
<organism evidence="5 6">
    <name type="scientific">Cannabis sativa</name>
    <name type="common">Hemp</name>
    <name type="synonym">Marijuana</name>
    <dbReference type="NCBI Taxonomy" id="3483"/>
    <lineage>
        <taxon>Eukaryota</taxon>
        <taxon>Viridiplantae</taxon>
        <taxon>Streptophyta</taxon>
        <taxon>Embryophyta</taxon>
        <taxon>Tracheophyta</taxon>
        <taxon>Spermatophyta</taxon>
        <taxon>Magnoliopsida</taxon>
        <taxon>eudicotyledons</taxon>
        <taxon>Gunneridae</taxon>
        <taxon>Pentapetalae</taxon>
        <taxon>rosids</taxon>
        <taxon>fabids</taxon>
        <taxon>Rosales</taxon>
        <taxon>Cannabaceae</taxon>
        <taxon>Cannabis</taxon>
    </lineage>
</organism>
<feature type="compositionally biased region" description="Acidic residues" evidence="3">
    <location>
        <begin position="45"/>
        <end position="72"/>
    </location>
</feature>
<dbReference type="AlphaFoldDB" id="A0A803QCD9"/>
<keyword evidence="2" id="KW-0378">Hydrolase</keyword>
<evidence type="ECO:0000256" key="2">
    <source>
        <dbReference type="ARBA" id="ARBA00022801"/>
    </source>
</evidence>
<feature type="region of interest" description="Disordered" evidence="3">
    <location>
        <begin position="291"/>
        <end position="311"/>
    </location>
</feature>